<dbReference type="InterPro" id="IPR051057">
    <property type="entry name" value="PI-PLC_domain"/>
</dbReference>
<accession>A0ABU4HL28</accession>
<reference evidence="3" key="1">
    <citation type="submission" date="2023-07" db="EMBL/GenBank/DDBJ databases">
        <title>Conexibacter stalactiti sp. nov., isolated from stalactites in a lava cave and emended description of the genus Conexibacter.</title>
        <authorList>
            <person name="Lee S.D."/>
        </authorList>
    </citation>
    <scope>NUCLEOTIDE SEQUENCE [LARGE SCALE GENOMIC DNA]</scope>
    <source>
        <strain evidence="3">KCTC 39840</strain>
    </source>
</reference>
<dbReference type="InterPro" id="IPR017946">
    <property type="entry name" value="PLC-like_Pdiesterase_TIM-brl"/>
</dbReference>
<feature type="transmembrane region" description="Helical" evidence="1">
    <location>
        <begin position="247"/>
        <end position="265"/>
    </location>
</feature>
<feature type="transmembrane region" description="Helical" evidence="1">
    <location>
        <begin position="194"/>
        <end position="216"/>
    </location>
</feature>
<keyword evidence="1" id="KW-0812">Transmembrane</keyword>
<dbReference type="Proteomes" id="UP001284601">
    <property type="component" value="Unassembled WGS sequence"/>
</dbReference>
<protein>
    <submittedName>
        <fullName evidence="2">Uncharacterized protein</fullName>
    </submittedName>
</protein>
<comment type="caution">
    <text evidence="2">The sequence shown here is derived from an EMBL/GenBank/DDBJ whole genome shotgun (WGS) entry which is preliminary data.</text>
</comment>
<keyword evidence="1" id="KW-0472">Membrane</keyword>
<evidence type="ECO:0000313" key="3">
    <source>
        <dbReference type="Proteomes" id="UP001284601"/>
    </source>
</evidence>
<evidence type="ECO:0000256" key="1">
    <source>
        <dbReference type="SAM" id="Phobius"/>
    </source>
</evidence>
<feature type="transmembrane region" description="Helical" evidence="1">
    <location>
        <begin position="291"/>
        <end position="308"/>
    </location>
</feature>
<dbReference type="Gene3D" id="3.20.20.190">
    <property type="entry name" value="Phosphatidylinositol (PI) phosphodiesterase"/>
    <property type="match status" value="1"/>
</dbReference>
<feature type="transmembrane region" description="Helical" evidence="1">
    <location>
        <begin position="164"/>
        <end position="187"/>
    </location>
</feature>
<organism evidence="2 3">
    <name type="scientific">Conexibacter stalactiti</name>
    <dbReference type="NCBI Taxonomy" id="1940611"/>
    <lineage>
        <taxon>Bacteria</taxon>
        <taxon>Bacillati</taxon>
        <taxon>Actinomycetota</taxon>
        <taxon>Thermoleophilia</taxon>
        <taxon>Solirubrobacterales</taxon>
        <taxon>Conexibacteraceae</taxon>
        <taxon>Conexibacter</taxon>
    </lineage>
</organism>
<gene>
    <name evidence="2" type="ORF">R7226_06635</name>
</gene>
<feature type="transmembrane region" description="Helical" evidence="1">
    <location>
        <begin position="365"/>
        <end position="382"/>
    </location>
</feature>
<dbReference type="PANTHER" id="PTHR13593">
    <property type="match status" value="1"/>
</dbReference>
<proteinExistence type="predicted"/>
<dbReference type="PANTHER" id="PTHR13593:SF140">
    <property type="entry name" value="PLC-LIKE PHOSPHODIESTERASE"/>
    <property type="match status" value="1"/>
</dbReference>
<keyword evidence="3" id="KW-1185">Reference proteome</keyword>
<sequence length="712" mass="75606">MRRYSVPLLVILTGLFAFVALPSIYLRTQVLDERQLTERVGAAVTSESVRTIAAQRIVDAAVDAGADELLTARPLAIAGVEALLGTPVVRSLVRGAASDAHALLVGDEGTFVLDLGRGTAFVLEALNSISPRIAAAVPDGFDPEVLRIPSDDPALVSVRRLNDLGGWVALVTPLLALVCAAGALVLGRDDRRRVLLLLGGALALAGLAVLFGLTWARGLAVPGAEADPDVEAAAGALWEAMIGDLGVWAQTLLLTGLVLAAVAAARRDEQGAVGRLLTTLSRVRQARTPRFRIIRAGLLLAAAALIAWEPALALRLTAIALAVYAISELAAVLDATSSRRAARRAAAGANGAAAGSGRARLAPRIAVPLVAVIGAIAVAAFVTSDGPQPPVVAATPVSGCNGARAYCDLRLDEYTFAGTHNSFSAAQDKGWVIPNQRFGITRQLADGVRGFLIDIHVGVRTSQLVRTDLQAEGSDRNKVGKALGAENLETAERLAGRIGAGDLRGRRELFLCHTLCELGAVPASEELRRFASFLARNRGDVVTLILEPYVPPAQLERLFRDAGLLGQVVTLDRQAPLPTLGDLVRADRRLIVFTESTGGAPPWLMPAWTYYQDTPLGATEPEQFSCRRKRGDADSPLLLVNHWIDSFPPSPRGNREIGGAFLTSRLERCARERDMTPNLVAVDFYDRSGVVEAARTLNEQSVRASERLDLIE</sequence>
<name>A0ABU4HL28_9ACTN</name>
<evidence type="ECO:0000313" key="2">
    <source>
        <dbReference type="EMBL" id="MDW5594002.1"/>
    </source>
</evidence>
<feature type="transmembrane region" description="Helical" evidence="1">
    <location>
        <begin position="314"/>
        <end position="333"/>
    </location>
</feature>
<keyword evidence="1" id="KW-1133">Transmembrane helix</keyword>
<dbReference type="RefSeq" id="WP_318596260.1">
    <property type="nucleotide sequence ID" value="NZ_JAWSTH010000011.1"/>
</dbReference>
<dbReference type="EMBL" id="JAWSTH010000011">
    <property type="protein sequence ID" value="MDW5594002.1"/>
    <property type="molecule type" value="Genomic_DNA"/>
</dbReference>
<dbReference type="SUPFAM" id="SSF51695">
    <property type="entry name" value="PLC-like phosphodiesterases"/>
    <property type="match status" value="1"/>
</dbReference>
<dbReference type="Pfam" id="PF26146">
    <property type="entry name" value="PI-PLC_X"/>
    <property type="match status" value="1"/>
</dbReference>